<evidence type="ECO:0000256" key="6">
    <source>
        <dbReference type="PIRSR" id="PIRSR000087-50"/>
    </source>
</evidence>
<dbReference type="Gene3D" id="3.30.450.20">
    <property type="entry name" value="PAS domain"/>
    <property type="match status" value="1"/>
</dbReference>
<dbReference type="Proteomes" id="UP000026714">
    <property type="component" value="Unassembled WGS sequence"/>
</dbReference>
<protein>
    <recommendedName>
        <fullName evidence="5">Photoactive yellow protein</fullName>
        <shortName evidence="5">PYP</shortName>
    </recommendedName>
</protein>
<comment type="similarity">
    <text evidence="5">Belongs to the photoactive yellow protein family.</text>
</comment>
<dbReference type="InterPro" id="IPR012130">
    <property type="entry name" value="PYP"/>
</dbReference>
<dbReference type="AlphaFoldDB" id="A0A059KHG0"/>
<keyword evidence="8" id="KW-1185">Reference proteome</keyword>
<dbReference type="RefSeq" id="WP_037485669.1">
    <property type="nucleotide sequence ID" value="NZ_AZRA01000132.1"/>
</dbReference>
<keyword evidence="2 5" id="KW-0716">Sensory transduction</keyword>
<keyword evidence="3 5" id="KW-0157">Chromophore</keyword>
<keyword evidence="1 5" id="KW-0600">Photoreceptor protein</keyword>
<evidence type="ECO:0000256" key="2">
    <source>
        <dbReference type="ARBA" id="ARBA00022606"/>
    </source>
</evidence>
<reference evidence="7 8" key="1">
    <citation type="journal article" date="2014" name="FEMS Microbiol. Ecol.">
        <title>Sphaerotilus natans encrusted with nanoball-shaped Fe(III) oxide minerals formed by nitrate-reducing mixotrophic Fe(II) oxidation.</title>
        <authorList>
            <person name="Park S."/>
            <person name="Kim D.H."/>
            <person name="Lee J.H."/>
            <person name="Hur H.G."/>
        </authorList>
    </citation>
    <scope>NUCLEOTIDE SEQUENCE [LARGE SCALE GENOMIC DNA]</scope>
    <source>
        <strain evidence="7 8">DSM 6575</strain>
    </source>
</reference>
<name>A0A059KHG0_9BURK</name>
<dbReference type="STRING" id="34103.SAMN05421778_102214"/>
<evidence type="ECO:0000313" key="7">
    <source>
        <dbReference type="EMBL" id="KDB50513.1"/>
    </source>
</evidence>
<sequence>MTFVSAQFLSQIPSVDRGAADAQPYGVVQVDDQGVIKLYNKWESEMAGVPISTAEGSNFFTQVAACTNNRLVFGKFKDGVARNDLDTEFNYTFTYKMKPTNVRIRLLRHSPSGSNWVFVNMRTA</sequence>
<comment type="PTM">
    <text evidence="6">The 4-hydroxycinnamic acid (p-coumaric acid) chromophore is covalently bound via a thioester linkage.</text>
</comment>
<gene>
    <name evidence="7" type="ORF">X805_38970</name>
</gene>
<dbReference type="InterPro" id="IPR035965">
    <property type="entry name" value="PAS-like_dom_sf"/>
</dbReference>
<dbReference type="GO" id="GO:0006355">
    <property type="term" value="P:regulation of DNA-templated transcription"/>
    <property type="evidence" value="ECO:0007669"/>
    <property type="project" value="UniProtKB-UniRule"/>
</dbReference>
<accession>A0A059KHG0</accession>
<feature type="modified residue" description="S-(4-hydroxycinnamyl)cysteine" evidence="6">
    <location>
        <position position="66"/>
    </location>
</feature>
<comment type="caution">
    <text evidence="7">The sequence shown here is derived from an EMBL/GenBank/DDBJ whole genome shotgun (WGS) entry which is preliminary data.</text>
</comment>
<evidence type="ECO:0000256" key="3">
    <source>
        <dbReference type="ARBA" id="ARBA00022991"/>
    </source>
</evidence>
<keyword evidence="4 5" id="KW-0675">Receptor</keyword>
<dbReference type="PIRSF" id="PIRSF000087">
    <property type="entry name" value="PYP"/>
    <property type="match status" value="1"/>
</dbReference>
<proteinExistence type="inferred from homology"/>
<dbReference type="EMBL" id="AZRA01000132">
    <property type="protein sequence ID" value="KDB50513.1"/>
    <property type="molecule type" value="Genomic_DNA"/>
</dbReference>
<organism evidence="7 8">
    <name type="scientific">Sphaerotilus natans subsp. natans DSM 6575</name>
    <dbReference type="NCBI Taxonomy" id="1286631"/>
    <lineage>
        <taxon>Bacteria</taxon>
        <taxon>Pseudomonadati</taxon>
        <taxon>Pseudomonadota</taxon>
        <taxon>Betaproteobacteria</taxon>
        <taxon>Burkholderiales</taxon>
        <taxon>Sphaerotilaceae</taxon>
        <taxon>Sphaerotilus</taxon>
    </lineage>
</organism>
<evidence type="ECO:0000313" key="8">
    <source>
        <dbReference type="Proteomes" id="UP000026714"/>
    </source>
</evidence>
<dbReference type="SUPFAM" id="SSF55785">
    <property type="entry name" value="PYP-like sensor domain (PAS domain)"/>
    <property type="match status" value="1"/>
</dbReference>
<evidence type="ECO:0000256" key="5">
    <source>
        <dbReference type="PIRNR" id="PIRNR000087"/>
    </source>
</evidence>
<dbReference type="GO" id="GO:0007602">
    <property type="term" value="P:phototransduction"/>
    <property type="evidence" value="ECO:0007669"/>
    <property type="project" value="UniProtKB-UniRule"/>
</dbReference>
<dbReference type="GO" id="GO:0009881">
    <property type="term" value="F:photoreceptor activity"/>
    <property type="evidence" value="ECO:0007669"/>
    <property type="project" value="UniProtKB-UniRule"/>
</dbReference>
<dbReference type="eggNOG" id="COG4251">
    <property type="taxonomic scope" value="Bacteria"/>
</dbReference>
<evidence type="ECO:0000256" key="1">
    <source>
        <dbReference type="ARBA" id="ARBA00022543"/>
    </source>
</evidence>
<evidence type="ECO:0000256" key="4">
    <source>
        <dbReference type="ARBA" id="ARBA00023170"/>
    </source>
</evidence>